<dbReference type="Proteomes" id="UP000475582">
    <property type="component" value="Unassembled WGS sequence"/>
</dbReference>
<feature type="chain" id="PRO_5027119031" evidence="1">
    <location>
        <begin position="21"/>
        <end position="217"/>
    </location>
</feature>
<name>A0A6L6PFU7_9BURK</name>
<dbReference type="AlphaFoldDB" id="A0A6L6PFU7"/>
<protein>
    <submittedName>
        <fullName evidence="2">DUF3313 family protein</fullName>
    </submittedName>
</protein>
<evidence type="ECO:0000256" key="1">
    <source>
        <dbReference type="SAM" id="SignalP"/>
    </source>
</evidence>
<dbReference type="RefSeq" id="WP_155463351.1">
    <property type="nucleotide sequence ID" value="NZ_WNKY01000008.1"/>
</dbReference>
<reference evidence="2 3" key="1">
    <citation type="submission" date="2019-11" db="EMBL/GenBank/DDBJ databases">
        <title>Type strains purchased from KCTC, JCM and DSMZ.</title>
        <authorList>
            <person name="Lu H."/>
        </authorList>
    </citation>
    <scope>NUCLEOTIDE SEQUENCE [LARGE SCALE GENOMIC DNA]</scope>
    <source>
        <strain evidence="2 3">KCTC 22382</strain>
    </source>
</reference>
<dbReference type="InterPro" id="IPR021747">
    <property type="entry name" value="DUF3313"/>
</dbReference>
<accession>A0A6L6PFU7</accession>
<evidence type="ECO:0000313" key="3">
    <source>
        <dbReference type="Proteomes" id="UP000475582"/>
    </source>
</evidence>
<comment type="caution">
    <text evidence="2">The sequence shown here is derived from an EMBL/GenBank/DDBJ whole genome shotgun (WGS) entry which is preliminary data.</text>
</comment>
<keyword evidence="3" id="KW-1185">Reference proteome</keyword>
<dbReference type="EMBL" id="WNKY01000008">
    <property type="protein sequence ID" value="MTV37863.1"/>
    <property type="molecule type" value="Genomic_DNA"/>
</dbReference>
<proteinExistence type="predicted"/>
<gene>
    <name evidence="2" type="ORF">GM676_09765</name>
</gene>
<dbReference type="OrthoDB" id="7585546at2"/>
<feature type="signal peptide" evidence="1">
    <location>
        <begin position="1"/>
        <end position="20"/>
    </location>
</feature>
<evidence type="ECO:0000313" key="2">
    <source>
        <dbReference type="EMBL" id="MTV37863.1"/>
    </source>
</evidence>
<dbReference type="Pfam" id="PF11769">
    <property type="entry name" value="DUF3313"/>
    <property type="match status" value="1"/>
</dbReference>
<organism evidence="2 3">
    <name type="scientific">Duganella radicis</name>
    <dbReference type="NCBI Taxonomy" id="551988"/>
    <lineage>
        <taxon>Bacteria</taxon>
        <taxon>Pseudomonadati</taxon>
        <taxon>Pseudomonadota</taxon>
        <taxon>Betaproteobacteria</taxon>
        <taxon>Burkholderiales</taxon>
        <taxon>Oxalobacteraceae</taxon>
        <taxon>Telluria group</taxon>
        <taxon>Duganella</taxon>
    </lineage>
</organism>
<sequence length="217" mass="23571">MTTHFPLPALLGSAALVALAGCAGTPPARYTDLPVSPWLRPDSAATRPYSYADNARREHYHAIIIEPVAIYRGADHQFGDLPERDKHELAAAMQQQFGQALSTRFRLADSARPGTLRLRLTLTGASTNTAVVSTFTRFDLVGLPYNTVQSLRGREGIFMGSVSYAVAVYDAMDDRLLKAYQARQYPNAMNVSATIGALSAARTGLEKGAEELLTQLQ</sequence>
<keyword evidence="1" id="KW-0732">Signal</keyword>